<evidence type="ECO:0000256" key="1">
    <source>
        <dbReference type="ARBA" id="ARBA00022801"/>
    </source>
</evidence>
<evidence type="ECO:0000313" key="5">
    <source>
        <dbReference type="EMBL" id="QLL29381.1"/>
    </source>
</evidence>
<dbReference type="GO" id="GO:0016042">
    <property type="term" value="P:lipid catabolic process"/>
    <property type="evidence" value="ECO:0007669"/>
    <property type="project" value="UniProtKB-KW"/>
</dbReference>
<keyword evidence="3" id="KW-0443">Lipid metabolism</keyword>
<keyword evidence="6" id="KW-1185">Reference proteome</keyword>
<evidence type="ECO:0000256" key="2">
    <source>
        <dbReference type="ARBA" id="ARBA00022963"/>
    </source>
</evidence>
<dbReference type="KEGG" id="tsq:D3A95_10050"/>
<dbReference type="Pfam" id="PF03403">
    <property type="entry name" value="PAF-AH_p_II"/>
    <property type="match status" value="1"/>
</dbReference>
<dbReference type="PANTHER" id="PTHR10272:SF13">
    <property type="entry name" value="POLY(ETHYLENE TEREPHTHALATE) HYDROLASE"/>
    <property type="match status" value="1"/>
</dbReference>
<name>A0A7D6F1N1_9CYAN</name>
<keyword evidence="2" id="KW-0442">Lipid degradation</keyword>
<protein>
    <submittedName>
        <fullName evidence="5">Alpha/beta hydrolase</fullName>
    </submittedName>
</protein>
<proteinExistence type="predicted"/>
<dbReference type="PANTHER" id="PTHR10272">
    <property type="entry name" value="PLATELET-ACTIVATING FACTOR ACETYLHYDROLASE"/>
    <property type="match status" value="1"/>
</dbReference>
<dbReference type="Proteomes" id="UP000261812">
    <property type="component" value="Chromosome"/>
</dbReference>
<evidence type="ECO:0000313" key="6">
    <source>
        <dbReference type="Proteomes" id="UP000261812"/>
    </source>
</evidence>
<dbReference type="InterPro" id="IPR029058">
    <property type="entry name" value="AB_hydrolase_fold"/>
</dbReference>
<dbReference type="Pfam" id="PF07176">
    <property type="entry name" value="DUF1400"/>
    <property type="match status" value="1"/>
</dbReference>
<dbReference type="Gene3D" id="3.40.50.1820">
    <property type="entry name" value="alpha/beta hydrolase"/>
    <property type="match status" value="1"/>
</dbReference>
<dbReference type="AlphaFoldDB" id="A0A7D6F1N1"/>
<gene>
    <name evidence="5" type="ORF">D3A95_10050</name>
</gene>
<dbReference type="InterPro" id="IPR010802">
    <property type="entry name" value="DUF1400"/>
</dbReference>
<sequence>MNTLSLKWFLLPPLSVVAGFSIFLVGSRGLSATAAERIIFRYGVFERSLPIADLERFATTGQASPKLASYLRLLPPVHQQQLRLALQERLRLSPVAVAQLLYSPLGQELMVQAGRILETQSRQENALALRSALILAATDPKGLTALSVMRHYPSPSVRFDLKEGLAILKNFQQTIRETETILGVVRQQAIAQQTEAVPASVQSLLQPGPWRWLEMPWTAVDESPRRLQLTGHSRVVAADLYLPIVPRGQRIPVVIVSHGLGANRYSYRYLCQHLASHGFAVIALEHVGSSTRQVLSFPMGYISPRTAAQEFLDRPLDVTFVLNRLEAFPEQLYPWAGRLNLERVAMIGQSFGGYTALALAGAPLDFQQLRRHCTRSVLDSFNVSLLLQCQAQALPPKVYSLKDPRVQAVIAVNPITSAVFSPESLSQLKIPVMFVAASDDTIAPAVDEQIYPFTWLRTPDRYLVLMDDATHFSTIGEAGQNEPVLPIPKSLVGATPPRSRAYLRGLSLAFLQLYLLGDEQARHWLTPAAAMALSSPTYGLNLTQSLAPELLEKVPQAVKYR</sequence>
<accession>A0A7D6F1N1</accession>
<dbReference type="EMBL" id="CP032152">
    <property type="protein sequence ID" value="QLL29381.1"/>
    <property type="molecule type" value="Genomic_DNA"/>
</dbReference>
<dbReference type="RefSeq" id="WP_181494872.1">
    <property type="nucleotide sequence ID" value="NZ_CP032152.1"/>
</dbReference>
<reference evidence="6" key="1">
    <citation type="submission" date="2018-09" db="EMBL/GenBank/DDBJ databases">
        <title>Complete genome sequence of thermophilic cyanobacteria strain Thermosynechococcus elongatus PKUAC-SCTE542.</title>
        <authorList>
            <person name="Liang Y."/>
            <person name="Tang J."/>
            <person name="Daroch M."/>
        </authorList>
    </citation>
    <scope>NUCLEOTIDE SEQUENCE [LARGE SCALE GENOMIC DNA]</scope>
    <source>
        <strain evidence="6">E542</strain>
    </source>
</reference>
<dbReference type="SUPFAM" id="SSF53474">
    <property type="entry name" value="alpha/beta-Hydrolases"/>
    <property type="match status" value="1"/>
</dbReference>
<evidence type="ECO:0000256" key="3">
    <source>
        <dbReference type="ARBA" id="ARBA00023098"/>
    </source>
</evidence>
<organism evidence="5 6">
    <name type="scientific">Thermosynechococcus sichuanensis E542</name>
    <dbReference type="NCBI Taxonomy" id="2016101"/>
    <lineage>
        <taxon>Bacteria</taxon>
        <taxon>Bacillati</taxon>
        <taxon>Cyanobacteriota</taxon>
        <taxon>Cyanophyceae</taxon>
        <taxon>Acaryochloridales</taxon>
        <taxon>Thermosynechococcaceae</taxon>
        <taxon>Thermosynechococcus</taxon>
        <taxon>Thermosynechococcus sichuanensis</taxon>
    </lineage>
</organism>
<evidence type="ECO:0000259" key="4">
    <source>
        <dbReference type="Pfam" id="PF07176"/>
    </source>
</evidence>
<feature type="domain" description="DUF1400" evidence="4">
    <location>
        <begin position="34"/>
        <end position="160"/>
    </location>
</feature>
<dbReference type="GO" id="GO:0003847">
    <property type="term" value="F:1-alkyl-2-acetylglycerophosphocholine esterase activity"/>
    <property type="evidence" value="ECO:0007669"/>
    <property type="project" value="TreeGrafter"/>
</dbReference>
<keyword evidence="1 5" id="KW-0378">Hydrolase</keyword>